<evidence type="ECO:0008006" key="4">
    <source>
        <dbReference type="Google" id="ProtNLM"/>
    </source>
</evidence>
<dbReference type="EMBL" id="FXZM01000011">
    <property type="protein sequence ID" value="SMY12716.1"/>
    <property type="molecule type" value="Genomic_DNA"/>
</dbReference>
<keyword evidence="1" id="KW-0472">Membrane</keyword>
<gene>
    <name evidence="2" type="ORF">BJEO58_02318</name>
</gene>
<organism evidence="2 3">
    <name type="scientific">Brevibacterium jeotgali</name>
    <dbReference type="NCBI Taxonomy" id="1262550"/>
    <lineage>
        <taxon>Bacteria</taxon>
        <taxon>Bacillati</taxon>
        <taxon>Actinomycetota</taxon>
        <taxon>Actinomycetes</taxon>
        <taxon>Micrococcales</taxon>
        <taxon>Brevibacteriaceae</taxon>
        <taxon>Brevibacterium</taxon>
    </lineage>
</organism>
<sequence>MSSNVYTSEVTVDNASRDQLSESIRLREQRLAAGIDELVGRLHPKALTASAADSVKSVVIDEEGRPKVDRLALAGGVLLVTVATIGIFASRGKRG</sequence>
<evidence type="ECO:0000313" key="3">
    <source>
        <dbReference type="Proteomes" id="UP000234462"/>
    </source>
</evidence>
<keyword evidence="3" id="KW-1185">Reference proteome</keyword>
<evidence type="ECO:0000256" key="1">
    <source>
        <dbReference type="SAM" id="Phobius"/>
    </source>
</evidence>
<feature type="transmembrane region" description="Helical" evidence="1">
    <location>
        <begin position="71"/>
        <end position="89"/>
    </location>
</feature>
<dbReference type="OrthoDB" id="4808241at2"/>
<keyword evidence="1" id="KW-1133">Transmembrane helix</keyword>
<protein>
    <recommendedName>
        <fullName evidence="4">DUF3618 domain-containing protein</fullName>
    </recommendedName>
</protein>
<dbReference type="RefSeq" id="WP_101589640.1">
    <property type="nucleotide sequence ID" value="NZ_FXZM01000011.1"/>
</dbReference>
<dbReference type="Proteomes" id="UP000234462">
    <property type="component" value="Unassembled WGS sequence"/>
</dbReference>
<accession>A0A2H1L733</accession>
<name>A0A2H1L733_9MICO</name>
<dbReference type="AlphaFoldDB" id="A0A2H1L733"/>
<proteinExistence type="predicted"/>
<evidence type="ECO:0000313" key="2">
    <source>
        <dbReference type="EMBL" id="SMY12716.1"/>
    </source>
</evidence>
<reference evidence="3" key="1">
    <citation type="submission" date="2017-03" db="EMBL/GenBank/DDBJ databases">
        <authorList>
            <person name="Monnet C."/>
        </authorList>
    </citation>
    <scope>NUCLEOTIDE SEQUENCE [LARGE SCALE GENOMIC DNA]</scope>
    <source>
        <strain evidence="3">SJ5-8</strain>
    </source>
</reference>
<keyword evidence="1" id="KW-0812">Transmembrane</keyword>